<dbReference type="FunFam" id="2.60.40.10:FF:000054">
    <property type="entry name" value="Contactin 1"/>
    <property type="match status" value="1"/>
</dbReference>
<dbReference type="Pfam" id="PF00041">
    <property type="entry name" value="fn3"/>
    <property type="match status" value="3"/>
</dbReference>
<evidence type="ECO:0000256" key="1">
    <source>
        <dbReference type="ARBA" id="ARBA00022737"/>
    </source>
</evidence>
<comment type="caution">
    <text evidence="4">The sequence shown here is derived from an EMBL/GenBank/DDBJ whole genome shotgun (WGS) entry which is preliminary data.</text>
</comment>
<feature type="compositionally biased region" description="Polar residues" evidence="2">
    <location>
        <begin position="231"/>
        <end position="242"/>
    </location>
</feature>
<sequence length="352" mass="38335">MEIIVGESVVLPCQISCDPALDVSFTWSFNEQLIDFKKDGTHFEKVGGAVTVDEITETTAQLSWKPGSDNASPLTGYSIQGSTPYTVGWLAVDTVPEVIDGNTLTATIVDLNPWVEYEFRVVASNSVGVGEPSAASLKTRTEEAEPNKAPDRISAKGVSASEIEVSWQPVSSKETTGRVLGYEVSHWEDDTKPEATGTIRLTGNETSLNITGLKGNTLYYIAVSAFNTAGTGPSTDSVNATTKKPPPSQPPENIEWSFINSKLILKWDHVIAMENESEVTGYEVVCRRYRHNNDVTAVKTNRTAVELQLSSSDDYIIEVKTLSDGGDGVSSGQIRIQTLSKSFYMVYHPRLI</sequence>
<feature type="region of interest" description="Disordered" evidence="2">
    <location>
        <begin position="231"/>
        <end position="252"/>
    </location>
</feature>
<proteinExistence type="predicted"/>
<dbReference type="AlphaFoldDB" id="A0A444UTF7"/>
<dbReference type="EMBL" id="SCEB01008720">
    <property type="protein sequence ID" value="RXM91453.1"/>
    <property type="molecule type" value="Genomic_DNA"/>
</dbReference>
<accession>A0A444UTF7</accession>
<feature type="domain" description="Fibronectin type-III" evidence="3">
    <location>
        <begin position="149"/>
        <end position="245"/>
    </location>
</feature>
<feature type="compositionally biased region" description="Basic and acidic residues" evidence="2">
    <location>
        <begin position="139"/>
        <end position="154"/>
    </location>
</feature>
<feature type="region of interest" description="Disordered" evidence="2">
    <location>
        <begin position="130"/>
        <end position="156"/>
    </location>
</feature>
<gene>
    <name evidence="4" type="ORF">EOD39_21163</name>
</gene>
<evidence type="ECO:0000313" key="5">
    <source>
        <dbReference type="Proteomes" id="UP000289886"/>
    </source>
</evidence>
<dbReference type="InterPro" id="IPR013783">
    <property type="entry name" value="Ig-like_fold"/>
</dbReference>
<dbReference type="PANTHER" id="PTHR13817">
    <property type="entry name" value="TITIN"/>
    <property type="match status" value="1"/>
</dbReference>
<keyword evidence="1" id="KW-0677">Repeat</keyword>
<dbReference type="InterPro" id="IPR003961">
    <property type="entry name" value="FN3_dom"/>
</dbReference>
<dbReference type="SMART" id="SM00060">
    <property type="entry name" value="FN3"/>
    <property type="match status" value="3"/>
</dbReference>
<dbReference type="Gene3D" id="2.60.40.10">
    <property type="entry name" value="Immunoglobulins"/>
    <property type="match status" value="3"/>
</dbReference>
<dbReference type="FunFam" id="2.60.40.10:FF:000028">
    <property type="entry name" value="Neuronal cell adhesion molecule"/>
    <property type="match status" value="1"/>
</dbReference>
<evidence type="ECO:0000313" key="4">
    <source>
        <dbReference type="EMBL" id="RXM91453.1"/>
    </source>
</evidence>
<dbReference type="InterPro" id="IPR036116">
    <property type="entry name" value="FN3_sf"/>
</dbReference>
<dbReference type="Proteomes" id="UP000289886">
    <property type="component" value="Unassembled WGS sequence"/>
</dbReference>
<evidence type="ECO:0000259" key="3">
    <source>
        <dbReference type="PROSITE" id="PS50853"/>
    </source>
</evidence>
<organism evidence="4 5">
    <name type="scientific">Acipenser ruthenus</name>
    <name type="common">Sterlet sturgeon</name>
    <dbReference type="NCBI Taxonomy" id="7906"/>
    <lineage>
        <taxon>Eukaryota</taxon>
        <taxon>Metazoa</taxon>
        <taxon>Chordata</taxon>
        <taxon>Craniata</taxon>
        <taxon>Vertebrata</taxon>
        <taxon>Euteleostomi</taxon>
        <taxon>Actinopterygii</taxon>
        <taxon>Chondrostei</taxon>
        <taxon>Acipenseriformes</taxon>
        <taxon>Acipenseridae</taxon>
        <taxon>Acipenser</taxon>
    </lineage>
</organism>
<dbReference type="CDD" id="cd00063">
    <property type="entry name" value="FN3"/>
    <property type="match status" value="3"/>
</dbReference>
<protein>
    <submittedName>
        <fullName evidence="4">Contactin-4</fullName>
    </submittedName>
</protein>
<feature type="domain" description="Fibronectin type-III" evidence="3">
    <location>
        <begin position="250"/>
        <end position="341"/>
    </location>
</feature>
<dbReference type="SUPFAM" id="SSF49265">
    <property type="entry name" value="Fibronectin type III"/>
    <property type="match status" value="2"/>
</dbReference>
<dbReference type="FunFam" id="2.60.40.10:FF:000047">
    <property type="entry name" value="Contactin 1"/>
    <property type="match status" value="1"/>
</dbReference>
<feature type="domain" description="Fibronectin type-III" evidence="3">
    <location>
        <begin position="46"/>
        <end position="144"/>
    </location>
</feature>
<dbReference type="PRINTS" id="PR00014">
    <property type="entry name" value="FNTYPEIII"/>
</dbReference>
<dbReference type="PROSITE" id="PS50853">
    <property type="entry name" value="FN3"/>
    <property type="match status" value="3"/>
</dbReference>
<name>A0A444UTF7_ACIRT</name>
<dbReference type="InterPro" id="IPR050964">
    <property type="entry name" value="Striated_Muscle_Regulatory"/>
</dbReference>
<dbReference type="PANTHER" id="PTHR13817:SF84">
    <property type="entry name" value="CONTACTIN 3"/>
    <property type="match status" value="1"/>
</dbReference>
<keyword evidence="5" id="KW-1185">Reference proteome</keyword>
<evidence type="ECO:0000256" key="2">
    <source>
        <dbReference type="SAM" id="MobiDB-lite"/>
    </source>
</evidence>
<reference evidence="4 5" key="1">
    <citation type="submission" date="2019-01" db="EMBL/GenBank/DDBJ databases">
        <title>Draft Genome and Complete Hox-Cluster Characterization of the Sterlet Sturgeon (Acipenser ruthenus).</title>
        <authorList>
            <person name="Wei Q."/>
        </authorList>
    </citation>
    <scope>NUCLEOTIDE SEQUENCE [LARGE SCALE GENOMIC DNA]</scope>
    <source>
        <strain evidence="4">WHYD16114868_AA</strain>
        <tissue evidence="4">Blood</tissue>
    </source>
</reference>